<gene>
    <name evidence="2" type="ORF">FOL47_001662</name>
</gene>
<sequence>MVDNTQPLTQPPSSSSVTKDDETPRTQRGRFSLEPLVVLSHDDAESLRDATLHKDTDCIKPTVTAAPSTSPKVRRIGRFQCELAEPCDLIKRRRVGRFDVVTVPTSCMVSRNEDPSQMARAVLKHVPCN</sequence>
<accession>A0A7J6MIG0</accession>
<comment type="caution">
    <text evidence="2">The sequence shown here is derived from an EMBL/GenBank/DDBJ whole genome shotgun (WGS) entry which is preliminary data.</text>
</comment>
<dbReference type="Proteomes" id="UP000591131">
    <property type="component" value="Unassembled WGS sequence"/>
</dbReference>
<dbReference type="OrthoDB" id="10611777at2759"/>
<name>A0A7J6MIG0_PERCH</name>
<evidence type="ECO:0000313" key="3">
    <source>
        <dbReference type="Proteomes" id="UP000591131"/>
    </source>
</evidence>
<reference evidence="2 3" key="1">
    <citation type="submission" date="2020-04" db="EMBL/GenBank/DDBJ databases">
        <title>Perkinsus chesapeaki whole genome sequence.</title>
        <authorList>
            <person name="Bogema D.R."/>
        </authorList>
    </citation>
    <scope>NUCLEOTIDE SEQUENCE [LARGE SCALE GENOMIC DNA]</scope>
    <source>
        <strain evidence="2">ATCC PRA-425</strain>
    </source>
</reference>
<proteinExistence type="predicted"/>
<evidence type="ECO:0000256" key="1">
    <source>
        <dbReference type="SAM" id="MobiDB-lite"/>
    </source>
</evidence>
<keyword evidence="3" id="KW-1185">Reference proteome</keyword>
<protein>
    <submittedName>
        <fullName evidence="2">Uncharacterized protein</fullName>
    </submittedName>
</protein>
<organism evidence="2 3">
    <name type="scientific">Perkinsus chesapeaki</name>
    <name type="common">Clam parasite</name>
    <name type="synonym">Perkinsus andrewsi</name>
    <dbReference type="NCBI Taxonomy" id="330153"/>
    <lineage>
        <taxon>Eukaryota</taxon>
        <taxon>Sar</taxon>
        <taxon>Alveolata</taxon>
        <taxon>Perkinsozoa</taxon>
        <taxon>Perkinsea</taxon>
        <taxon>Perkinsida</taxon>
        <taxon>Perkinsidae</taxon>
        <taxon>Perkinsus</taxon>
    </lineage>
</organism>
<evidence type="ECO:0000313" key="2">
    <source>
        <dbReference type="EMBL" id="KAF4671216.1"/>
    </source>
</evidence>
<dbReference type="AlphaFoldDB" id="A0A7J6MIG0"/>
<dbReference type="EMBL" id="JAAPAO010000140">
    <property type="protein sequence ID" value="KAF4671216.1"/>
    <property type="molecule type" value="Genomic_DNA"/>
</dbReference>
<feature type="region of interest" description="Disordered" evidence="1">
    <location>
        <begin position="1"/>
        <end position="32"/>
    </location>
</feature>